<dbReference type="EMBL" id="JBDZDV010000002">
    <property type="protein sequence ID" value="MET3110598.1"/>
    <property type="molecule type" value="Genomic_DNA"/>
</dbReference>
<dbReference type="HAMAP" id="MF_01265">
    <property type="entry name" value="NadX"/>
    <property type="match status" value="1"/>
</dbReference>
<dbReference type="RefSeq" id="WP_230821487.1">
    <property type="nucleotide sequence ID" value="NZ_JAJNCU010000003.1"/>
</dbReference>
<comment type="function">
    <text evidence="6">Specifically catalyzes the NAD or NADP-dependent dehydrogenation of L-aspartate to iminoaspartate.</text>
</comment>
<evidence type="ECO:0000256" key="1">
    <source>
        <dbReference type="ARBA" id="ARBA00008331"/>
    </source>
</evidence>
<accession>A0ABV2E875</accession>
<feature type="domain" description="Aspartate/homoserine dehydrogenase NAD-binding" evidence="8">
    <location>
        <begin position="7"/>
        <end position="119"/>
    </location>
</feature>
<feature type="domain" description="Aspartate dehydrogenase" evidence="7">
    <location>
        <begin position="157"/>
        <end position="244"/>
    </location>
</feature>
<keyword evidence="3 6" id="KW-0521">NADP</keyword>
<dbReference type="Gene3D" id="3.40.50.720">
    <property type="entry name" value="NAD(P)-binding Rossmann-like Domain"/>
    <property type="match status" value="1"/>
</dbReference>
<comment type="catalytic activity">
    <reaction evidence="6">
        <text>L-aspartate + NADP(+) + H2O = oxaloacetate + NH4(+) + NADPH + H(+)</text>
        <dbReference type="Rhea" id="RHEA:11784"/>
        <dbReference type="ChEBI" id="CHEBI:15377"/>
        <dbReference type="ChEBI" id="CHEBI:15378"/>
        <dbReference type="ChEBI" id="CHEBI:16452"/>
        <dbReference type="ChEBI" id="CHEBI:28938"/>
        <dbReference type="ChEBI" id="CHEBI:29991"/>
        <dbReference type="ChEBI" id="CHEBI:57783"/>
        <dbReference type="ChEBI" id="CHEBI:58349"/>
        <dbReference type="EC" id="1.4.1.21"/>
    </reaction>
</comment>
<evidence type="ECO:0000256" key="5">
    <source>
        <dbReference type="ARBA" id="ARBA00023027"/>
    </source>
</evidence>
<keyword evidence="2 6" id="KW-0662">Pyridine nucleotide biosynthesis</keyword>
<dbReference type="InterPro" id="IPR005106">
    <property type="entry name" value="Asp/hSer_DH_NAD-bd"/>
</dbReference>
<dbReference type="Proteomes" id="UP001549019">
    <property type="component" value="Unassembled WGS sequence"/>
</dbReference>
<dbReference type="InterPro" id="IPR002811">
    <property type="entry name" value="Asp_DH"/>
</dbReference>
<comment type="caution">
    <text evidence="9">The sequence shown here is derived from an EMBL/GenBank/DDBJ whole genome shotgun (WGS) entry which is preliminary data.</text>
</comment>
<comment type="catalytic activity">
    <reaction evidence="6">
        <text>L-aspartate + NAD(+) + H2O = oxaloacetate + NH4(+) + NADH + H(+)</text>
        <dbReference type="Rhea" id="RHEA:11788"/>
        <dbReference type="ChEBI" id="CHEBI:15377"/>
        <dbReference type="ChEBI" id="CHEBI:15378"/>
        <dbReference type="ChEBI" id="CHEBI:16452"/>
        <dbReference type="ChEBI" id="CHEBI:28938"/>
        <dbReference type="ChEBI" id="CHEBI:29991"/>
        <dbReference type="ChEBI" id="CHEBI:57540"/>
        <dbReference type="ChEBI" id="CHEBI:57945"/>
        <dbReference type="EC" id="1.4.1.21"/>
    </reaction>
</comment>
<keyword evidence="5 6" id="KW-0520">NAD</keyword>
<evidence type="ECO:0000313" key="10">
    <source>
        <dbReference type="Proteomes" id="UP001549019"/>
    </source>
</evidence>
<dbReference type="NCBIfam" id="NF009828">
    <property type="entry name" value="PRK13303.1-3"/>
    <property type="match status" value="1"/>
</dbReference>
<dbReference type="Gene3D" id="3.30.360.10">
    <property type="entry name" value="Dihydrodipicolinate Reductase, domain 2"/>
    <property type="match status" value="1"/>
</dbReference>
<name>A0ABV2E875_9STAP</name>
<feature type="active site" evidence="6">
    <location>
        <position position="210"/>
    </location>
</feature>
<dbReference type="InterPro" id="IPR011182">
    <property type="entry name" value="L-Asp_DH"/>
</dbReference>
<dbReference type="GO" id="GO:0033735">
    <property type="term" value="F:aspartate dehydrogenase [NAD(P)+] activity"/>
    <property type="evidence" value="ECO:0007669"/>
    <property type="project" value="UniProtKB-EC"/>
</dbReference>
<dbReference type="PANTHER" id="PTHR31873:SF6">
    <property type="entry name" value="ASPARTATE DEHYDROGENASE DOMAIN-CONTAINING PROTEIN"/>
    <property type="match status" value="1"/>
</dbReference>
<organism evidence="9 10">
    <name type="scientific">Salinicoccus halitifaciens</name>
    <dbReference type="NCBI Taxonomy" id="1073415"/>
    <lineage>
        <taxon>Bacteria</taxon>
        <taxon>Bacillati</taxon>
        <taxon>Bacillota</taxon>
        <taxon>Bacilli</taxon>
        <taxon>Bacillales</taxon>
        <taxon>Staphylococcaceae</taxon>
        <taxon>Salinicoccus</taxon>
    </lineage>
</organism>
<evidence type="ECO:0000256" key="4">
    <source>
        <dbReference type="ARBA" id="ARBA00023002"/>
    </source>
</evidence>
<dbReference type="SUPFAM" id="SSF51735">
    <property type="entry name" value="NAD(P)-binding Rossmann-fold domains"/>
    <property type="match status" value="1"/>
</dbReference>
<comment type="similarity">
    <text evidence="1 6">Belongs to the L-aspartate dehydrogenase family.</text>
</comment>
<reference evidence="9 10" key="1">
    <citation type="submission" date="2024-05" db="EMBL/GenBank/DDBJ databases">
        <title>Genomic Encyclopedia of Type Strains, Phase IV (KMG-IV): sequencing the most valuable type-strain genomes for metagenomic binning, comparative biology and taxonomic classification.</title>
        <authorList>
            <person name="Goeker M."/>
        </authorList>
    </citation>
    <scope>NUCLEOTIDE SEQUENCE [LARGE SCALE GENOMIC DNA]</scope>
    <source>
        <strain evidence="9 10">DSM 25286</strain>
    </source>
</reference>
<dbReference type="Pfam" id="PF03447">
    <property type="entry name" value="NAD_binding_3"/>
    <property type="match status" value="1"/>
</dbReference>
<evidence type="ECO:0000313" key="9">
    <source>
        <dbReference type="EMBL" id="MET3110598.1"/>
    </source>
</evidence>
<dbReference type="Pfam" id="PF01958">
    <property type="entry name" value="Asp_DH_C"/>
    <property type="match status" value="1"/>
</dbReference>
<dbReference type="PIRSF" id="PIRSF005227">
    <property type="entry name" value="Asp_dh_NAD_syn"/>
    <property type="match status" value="1"/>
</dbReference>
<evidence type="ECO:0000259" key="7">
    <source>
        <dbReference type="Pfam" id="PF01958"/>
    </source>
</evidence>
<keyword evidence="4 6" id="KW-0560">Oxidoreductase</keyword>
<keyword evidence="10" id="KW-1185">Reference proteome</keyword>
<dbReference type="EC" id="1.4.1.21" evidence="6"/>
<evidence type="ECO:0000259" key="8">
    <source>
        <dbReference type="Pfam" id="PF03447"/>
    </source>
</evidence>
<dbReference type="InterPro" id="IPR022487">
    <property type="entry name" value="Asp_DH_arc"/>
</dbReference>
<comment type="pathway">
    <text evidence="6">Cofactor biosynthesis; NAD(+) biosynthesis; iminoaspartate from L-aspartate (dehydrogenase route): step 1/1.</text>
</comment>
<gene>
    <name evidence="6" type="primary">nadX</name>
    <name evidence="9" type="ORF">ABHD89_001000</name>
</gene>
<dbReference type="InterPro" id="IPR020626">
    <property type="entry name" value="Asp_DH_prok"/>
</dbReference>
<evidence type="ECO:0000256" key="6">
    <source>
        <dbReference type="HAMAP-Rule" id="MF_01265"/>
    </source>
</evidence>
<protein>
    <recommendedName>
        <fullName evidence="6">L-aspartate dehydrogenase</fullName>
        <ecNumber evidence="6">1.4.1.21</ecNumber>
    </recommendedName>
</protein>
<dbReference type="PANTHER" id="PTHR31873">
    <property type="entry name" value="L-ASPARTATE DEHYDROGENASE-RELATED"/>
    <property type="match status" value="1"/>
</dbReference>
<comment type="miscellaneous">
    <text evidence="6">The iminoaspartate product is unstable in aqueous solution and can decompose to oxaloacetate and ammonia.</text>
</comment>
<dbReference type="SUPFAM" id="SSF55347">
    <property type="entry name" value="Glyceraldehyde-3-phosphate dehydrogenase-like, C-terminal domain"/>
    <property type="match status" value="1"/>
</dbReference>
<proteinExistence type="inferred from homology"/>
<sequence>MNIGLIGSGAIGRYLLEKINKEKHQALAIKCVLVRNREKYQHLEAEYGVTLHTDREAFLASDIDMVVEAANVETVRALLPEVIQKKDTMLISVGALVDEALLEETGRLAEAHGHKLHLPSGAIGGLDLIQNAKALGNLEQVELITRKPAHSLTEEVLTEEKTVFSGKAYEAIEKFPKNMNVSIILSLAGLGIRDTDVRLIADPGIDKNIHQIKLSGGFGEAELTIKNDPLPENPKTSALAALCIIGTLERLEENIKYGN</sequence>
<feature type="binding site" evidence="6">
    <location>
        <position position="180"/>
    </location>
    <ligand>
        <name>NAD(+)</name>
        <dbReference type="ChEBI" id="CHEBI:57540"/>
    </ligand>
</feature>
<evidence type="ECO:0000256" key="3">
    <source>
        <dbReference type="ARBA" id="ARBA00022857"/>
    </source>
</evidence>
<dbReference type="InterPro" id="IPR036291">
    <property type="entry name" value="NAD(P)-bd_dom_sf"/>
</dbReference>
<feature type="binding site" evidence="6">
    <location>
        <position position="122"/>
    </location>
    <ligand>
        <name>NAD(+)</name>
        <dbReference type="ChEBI" id="CHEBI:57540"/>
    </ligand>
</feature>
<evidence type="ECO:0000256" key="2">
    <source>
        <dbReference type="ARBA" id="ARBA00022642"/>
    </source>
</evidence>
<dbReference type="NCBIfam" id="TIGR03855">
    <property type="entry name" value="NAD_NadX"/>
    <property type="match status" value="1"/>
</dbReference>